<keyword evidence="1" id="KW-0812">Transmembrane</keyword>
<name>A0ABW0K3B0_9BACL</name>
<dbReference type="RefSeq" id="WP_270884330.1">
    <property type="nucleotide sequence ID" value="NZ_JAQFVF010000068.1"/>
</dbReference>
<reference evidence="3" key="1">
    <citation type="journal article" date="2019" name="Int. J. Syst. Evol. Microbiol.">
        <title>The Global Catalogue of Microorganisms (GCM) 10K type strain sequencing project: providing services to taxonomists for standard genome sequencing and annotation.</title>
        <authorList>
            <consortium name="The Broad Institute Genomics Platform"/>
            <consortium name="The Broad Institute Genome Sequencing Center for Infectious Disease"/>
            <person name="Wu L."/>
            <person name="Ma J."/>
        </authorList>
    </citation>
    <scope>NUCLEOTIDE SEQUENCE [LARGE SCALE GENOMIC DNA]</scope>
    <source>
        <strain evidence="3">KACC 11904</strain>
    </source>
</reference>
<evidence type="ECO:0000313" key="3">
    <source>
        <dbReference type="Proteomes" id="UP001596044"/>
    </source>
</evidence>
<dbReference type="NCBIfam" id="NF041644">
    <property type="entry name" value="CBO0543_fam"/>
    <property type="match status" value="1"/>
</dbReference>
<evidence type="ECO:0000313" key="2">
    <source>
        <dbReference type="EMBL" id="MFC5447311.1"/>
    </source>
</evidence>
<dbReference type="InterPro" id="IPR048147">
    <property type="entry name" value="CBO0543-like"/>
</dbReference>
<dbReference type="EMBL" id="JBHSMJ010000006">
    <property type="protein sequence ID" value="MFC5447311.1"/>
    <property type="molecule type" value="Genomic_DNA"/>
</dbReference>
<sequence length="166" mass="19743">MILTTNLAFLAAQLMSRAMKSWKAYYDTVLFVTCMNLLYNLLCKNYLVWQYHPDLLLNHKTTDLLNSFVLLPAATMLYLHFFPSTKWNKFVYYLGWIALFAVIELIWVTYGRITYQYGWTFVWSIVFYFCMFYVIAIHSAHRIWALLISLLFICLLLIKFKVPLGE</sequence>
<feature type="transmembrane region" description="Helical" evidence="1">
    <location>
        <begin position="116"/>
        <end position="136"/>
    </location>
</feature>
<dbReference type="Proteomes" id="UP001596044">
    <property type="component" value="Unassembled WGS sequence"/>
</dbReference>
<protein>
    <submittedName>
        <fullName evidence="2">CBO0543 family protein</fullName>
    </submittedName>
</protein>
<gene>
    <name evidence="2" type="ORF">ACFPOG_03510</name>
</gene>
<proteinExistence type="predicted"/>
<keyword evidence="1" id="KW-1133">Transmembrane helix</keyword>
<keyword evidence="3" id="KW-1185">Reference proteome</keyword>
<evidence type="ECO:0000256" key="1">
    <source>
        <dbReference type="SAM" id="Phobius"/>
    </source>
</evidence>
<feature type="transmembrane region" description="Helical" evidence="1">
    <location>
        <begin position="24"/>
        <end position="42"/>
    </location>
</feature>
<keyword evidence="1" id="KW-0472">Membrane</keyword>
<organism evidence="2 3">
    <name type="scientific">Paenibacillus aestuarii</name>
    <dbReference type="NCBI Taxonomy" id="516965"/>
    <lineage>
        <taxon>Bacteria</taxon>
        <taxon>Bacillati</taxon>
        <taxon>Bacillota</taxon>
        <taxon>Bacilli</taxon>
        <taxon>Bacillales</taxon>
        <taxon>Paenibacillaceae</taxon>
        <taxon>Paenibacillus</taxon>
    </lineage>
</organism>
<accession>A0ABW0K3B0</accession>
<comment type="caution">
    <text evidence="2">The sequence shown here is derived from an EMBL/GenBank/DDBJ whole genome shotgun (WGS) entry which is preliminary data.</text>
</comment>
<feature type="transmembrane region" description="Helical" evidence="1">
    <location>
        <begin position="90"/>
        <end position="110"/>
    </location>
</feature>
<feature type="transmembrane region" description="Helical" evidence="1">
    <location>
        <begin position="143"/>
        <end position="160"/>
    </location>
</feature>
<feature type="transmembrane region" description="Helical" evidence="1">
    <location>
        <begin position="64"/>
        <end position="83"/>
    </location>
</feature>